<dbReference type="RefSeq" id="WP_141958190.1">
    <property type="nucleotide sequence ID" value="NZ_VFOZ01000001.1"/>
</dbReference>
<evidence type="ECO:0000313" key="2">
    <source>
        <dbReference type="EMBL" id="TQL99413.1"/>
    </source>
</evidence>
<feature type="domain" description="SnoaL-like" evidence="1">
    <location>
        <begin position="13"/>
        <end position="109"/>
    </location>
</feature>
<sequence length="125" mass="14301">MDKKRVADWIAGYERAWRSPGTEALAESFTEDATYTQGPYDAPLIGLPAIARMWDEERTGPDEEFELTSEVIAVDGDTAVARVEVSYGEPDHEEFLDLWIMRFAEDGRCRSFEEWWATPEDDDSD</sequence>
<proteinExistence type="predicted"/>
<dbReference type="EMBL" id="VFOZ01000001">
    <property type="protein sequence ID" value="TQL99413.1"/>
    <property type="molecule type" value="Genomic_DNA"/>
</dbReference>
<keyword evidence="3" id="KW-1185">Reference proteome</keyword>
<dbReference type="OrthoDB" id="4942966at2"/>
<dbReference type="Gene3D" id="3.10.450.50">
    <property type="match status" value="1"/>
</dbReference>
<dbReference type="SUPFAM" id="SSF54427">
    <property type="entry name" value="NTF2-like"/>
    <property type="match status" value="1"/>
</dbReference>
<dbReference type="InterPro" id="IPR037401">
    <property type="entry name" value="SnoaL-like"/>
</dbReference>
<accession>A0A543CQM9</accession>
<dbReference type="AlphaFoldDB" id="A0A543CQM9"/>
<gene>
    <name evidence="2" type="ORF">FB559_5094</name>
</gene>
<reference evidence="2 3" key="1">
    <citation type="submission" date="2019-06" db="EMBL/GenBank/DDBJ databases">
        <title>Sequencing the genomes of 1000 actinobacteria strains.</title>
        <authorList>
            <person name="Klenk H.-P."/>
        </authorList>
    </citation>
    <scope>NUCLEOTIDE SEQUENCE [LARGE SCALE GENOMIC DNA]</scope>
    <source>
        <strain evidence="2 3">DSM 102200</strain>
    </source>
</reference>
<name>A0A543CQM9_9ACTN</name>
<organism evidence="2 3">
    <name type="scientific">Actinoallomurus bryophytorum</name>
    <dbReference type="NCBI Taxonomy" id="1490222"/>
    <lineage>
        <taxon>Bacteria</taxon>
        <taxon>Bacillati</taxon>
        <taxon>Actinomycetota</taxon>
        <taxon>Actinomycetes</taxon>
        <taxon>Streptosporangiales</taxon>
        <taxon>Thermomonosporaceae</taxon>
        <taxon>Actinoallomurus</taxon>
    </lineage>
</organism>
<evidence type="ECO:0000259" key="1">
    <source>
        <dbReference type="Pfam" id="PF12680"/>
    </source>
</evidence>
<dbReference type="Pfam" id="PF12680">
    <property type="entry name" value="SnoaL_2"/>
    <property type="match status" value="1"/>
</dbReference>
<protein>
    <submittedName>
        <fullName evidence="2">Uncharacterized protein (TIGR02246 family)</fullName>
    </submittedName>
</protein>
<dbReference type="InterPro" id="IPR032710">
    <property type="entry name" value="NTF2-like_dom_sf"/>
</dbReference>
<comment type="caution">
    <text evidence="2">The sequence shown here is derived from an EMBL/GenBank/DDBJ whole genome shotgun (WGS) entry which is preliminary data.</text>
</comment>
<evidence type="ECO:0000313" key="3">
    <source>
        <dbReference type="Proteomes" id="UP000316096"/>
    </source>
</evidence>
<dbReference type="Proteomes" id="UP000316096">
    <property type="component" value="Unassembled WGS sequence"/>
</dbReference>